<dbReference type="Proteomes" id="UP001597283">
    <property type="component" value="Unassembled WGS sequence"/>
</dbReference>
<protein>
    <submittedName>
        <fullName evidence="2">Uncharacterized protein</fullName>
    </submittedName>
</protein>
<evidence type="ECO:0000313" key="2">
    <source>
        <dbReference type="EMBL" id="MFD1788174.1"/>
    </source>
</evidence>
<accession>A0ABW4NF39</accession>
<evidence type="ECO:0000313" key="3">
    <source>
        <dbReference type="Proteomes" id="UP001597283"/>
    </source>
</evidence>
<organism evidence="2 3">
    <name type="scientific">Sphingomonas floccifaciens</name>
    <dbReference type="NCBI Taxonomy" id="1844115"/>
    <lineage>
        <taxon>Bacteria</taxon>
        <taxon>Pseudomonadati</taxon>
        <taxon>Pseudomonadota</taxon>
        <taxon>Alphaproteobacteria</taxon>
        <taxon>Sphingomonadales</taxon>
        <taxon>Sphingomonadaceae</taxon>
        <taxon>Sphingomonas</taxon>
    </lineage>
</organism>
<evidence type="ECO:0000256" key="1">
    <source>
        <dbReference type="SAM" id="SignalP"/>
    </source>
</evidence>
<dbReference type="EMBL" id="JBHUFC010000003">
    <property type="protein sequence ID" value="MFD1788174.1"/>
    <property type="molecule type" value="Genomic_DNA"/>
</dbReference>
<feature type="chain" id="PRO_5046087096" evidence="1">
    <location>
        <begin position="25"/>
        <end position="63"/>
    </location>
</feature>
<dbReference type="PROSITE" id="PS51257">
    <property type="entry name" value="PROKAR_LIPOPROTEIN"/>
    <property type="match status" value="1"/>
</dbReference>
<keyword evidence="3" id="KW-1185">Reference proteome</keyword>
<keyword evidence="1" id="KW-0732">Signal</keyword>
<proteinExistence type="predicted"/>
<comment type="caution">
    <text evidence="2">The sequence shown here is derived from an EMBL/GenBank/DDBJ whole genome shotgun (WGS) entry which is preliminary data.</text>
</comment>
<sequence length="63" mass="6366">MTRRLRLVLALPAALTIVGCGSDAANDPGGLTASEAQELNDAAAMLDANAVDLNAVVETGNRS</sequence>
<name>A0ABW4NF39_9SPHN</name>
<dbReference type="RefSeq" id="WP_380940550.1">
    <property type="nucleotide sequence ID" value="NZ_JBHUFC010000003.1"/>
</dbReference>
<feature type="signal peptide" evidence="1">
    <location>
        <begin position="1"/>
        <end position="24"/>
    </location>
</feature>
<reference evidence="3" key="1">
    <citation type="journal article" date="2019" name="Int. J. Syst. Evol. Microbiol.">
        <title>The Global Catalogue of Microorganisms (GCM) 10K type strain sequencing project: providing services to taxonomists for standard genome sequencing and annotation.</title>
        <authorList>
            <consortium name="The Broad Institute Genomics Platform"/>
            <consortium name="The Broad Institute Genome Sequencing Center for Infectious Disease"/>
            <person name="Wu L."/>
            <person name="Ma J."/>
        </authorList>
    </citation>
    <scope>NUCLEOTIDE SEQUENCE [LARGE SCALE GENOMIC DNA]</scope>
    <source>
        <strain evidence="3">Q85</strain>
    </source>
</reference>
<gene>
    <name evidence="2" type="ORF">ACFSC3_11375</name>
</gene>